<evidence type="ECO:0000313" key="1">
    <source>
        <dbReference type="EMBL" id="HIH09749.1"/>
    </source>
</evidence>
<evidence type="ECO:0000313" key="2">
    <source>
        <dbReference type="Proteomes" id="UP000565078"/>
    </source>
</evidence>
<gene>
    <name evidence="1" type="ORF">HA254_03700</name>
</gene>
<accession>A0A7J4IZR1</accession>
<proteinExistence type="predicted"/>
<dbReference type="Proteomes" id="UP000565078">
    <property type="component" value="Unassembled WGS sequence"/>
</dbReference>
<sequence length="193" mass="22677">MLKGYFIQYKFIIPENTKHSSYTYQKLFRALYGYMQNVTKSNGRTYHYHRKGILSEIPYIRPGKNCVIIPPKSFAQLDTFFKTGKNPTHYWRTKGNWKAVFYMDEKDLDDSQVILAVKEQIARLFQNNYEEVPVPDIRMLSEKATLGEQLSAEKVKLAVCEAEKVVSGPWFKDIYSRDPELKKFYESYKALKA</sequence>
<dbReference type="AlphaFoldDB" id="A0A7J4IZR1"/>
<name>A0A7J4IZR1_9ARCH</name>
<comment type="caution">
    <text evidence="1">The sequence shown here is derived from an EMBL/GenBank/DDBJ whole genome shotgun (WGS) entry which is preliminary data.</text>
</comment>
<dbReference type="EMBL" id="DUGC01000057">
    <property type="protein sequence ID" value="HIH09749.1"/>
    <property type="molecule type" value="Genomic_DNA"/>
</dbReference>
<organism evidence="1 2">
    <name type="scientific">Candidatus Iainarchaeum sp</name>
    <dbReference type="NCBI Taxonomy" id="3101447"/>
    <lineage>
        <taxon>Archaea</taxon>
        <taxon>Candidatus Iainarchaeota</taxon>
        <taxon>Candidatus Iainarchaeia</taxon>
        <taxon>Candidatus Iainarchaeales</taxon>
        <taxon>Candidatus Iainarchaeaceae</taxon>
        <taxon>Candidatus Iainarchaeum</taxon>
    </lineage>
</organism>
<reference evidence="2" key="1">
    <citation type="journal article" date="2020" name="bioRxiv">
        <title>A rank-normalized archaeal taxonomy based on genome phylogeny resolves widespread incomplete and uneven classifications.</title>
        <authorList>
            <person name="Rinke C."/>
            <person name="Chuvochina M."/>
            <person name="Mussig A.J."/>
            <person name="Chaumeil P.-A."/>
            <person name="Waite D.W."/>
            <person name="Whitman W.B."/>
            <person name="Parks D.H."/>
            <person name="Hugenholtz P."/>
        </authorList>
    </citation>
    <scope>NUCLEOTIDE SEQUENCE [LARGE SCALE GENOMIC DNA]</scope>
</reference>
<protein>
    <submittedName>
        <fullName evidence="1">Uncharacterized protein</fullName>
    </submittedName>
</protein>